<reference evidence="2 4" key="1">
    <citation type="submission" date="2018-03" db="EMBL/GenBank/DDBJ databases">
        <title>Genomic Encyclopedia of Archaeal and Bacterial Type Strains, Phase II (KMG-II): from individual species to whole genera.</title>
        <authorList>
            <person name="Goeker M."/>
        </authorList>
    </citation>
    <scope>NUCLEOTIDE SEQUENCE [LARGE SCALE GENOMIC DNA]</scope>
    <source>
        <strain evidence="2 4">DSM 25328</strain>
    </source>
</reference>
<organism evidence="2 4">
    <name type="scientific">Tritonibacter scottomollicae</name>
    <name type="common">Epibacterium scottomollicae</name>
    <dbReference type="NCBI Taxonomy" id="483013"/>
    <lineage>
        <taxon>Bacteria</taxon>
        <taxon>Pseudomonadati</taxon>
        <taxon>Pseudomonadota</taxon>
        <taxon>Alphaproteobacteria</taxon>
        <taxon>Rhodobacterales</taxon>
        <taxon>Paracoccaceae</taxon>
        <taxon>Tritonibacter</taxon>
    </lineage>
</organism>
<evidence type="ECO:0000313" key="3">
    <source>
        <dbReference type="EMBL" id="WOI35135.1"/>
    </source>
</evidence>
<proteinExistence type="predicted"/>
<gene>
    <name evidence="2" type="ORF">CLV89_101684</name>
    <name evidence="3" type="ORF">R1T40_10540</name>
</gene>
<dbReference type="Proteomes" id="UP000237718">
    <property type="component" value="Unassembled WGS sequence"/>
</dbReference>
<dbReference type="EMBL" id="CP136704">
    <property type="protein sequence ID" value="WOI35135.1"/>
    <property type="molecule type" value="Genomic_DNA"/>
</dbReference>
<dbReference type="EMBL" id="PVUF01000001">
    <property type="protein sequence ID" value="PRZ50461.1"/>
    <property type="molecule type" value="Genomic_DNA"/>
</dbReference>
<dbReference type="Proteomes" id="UP001302666">
    <property type="component" value="Chromosome"/>
</dbReference>
<dbReference type="Gene3D" id="3.40.250.10">
    <property type="entry name" value="Rhodanese-like domain"/>
    <property type="match status" value="1"/>
</dbReference>
<keyword evidence="5" id="KW-1185">Reference proteome</keyword>
<evidence type="ECO:0000259" key="1">
    <source>
        <dbReference type="PROSITE" id="PS50206"/>
    </source>
</evidence>
<dbReference type="InterPro" id="IPR001763">
    <property type="entry name" value="Rhodanese-like_dom"/>
</dbReference>
<evidence type="ECO:0000313" key="5">
    <source>
        <dbReference type="Proteomes" id="UP001302666"/>
    </source>
</evidence>
<dbReference type="Pfam" id="PF00581">
    <property type="entry name" value="Rhodanese"/>
    <property type="match status" value="1"/>
</dbReference>
<sequence length="133" mass="15056">MTFISTKSYQDLVAEAEADISFVSVEDALAMHDSKNAEFIDLRVFRELEKTGVIPGAHSCPRGLLEFWLDQDSPFARDVFSREAVFIFYCDNGWRSALSTRIAADMGLQNVLCLRLGLDAWMDAQGPMTPYHW</sequence>
<dbReference type="OrthoDB" id="9807812at2"/>
<accession>A0A2T1APB9</accession>
<dbReference type="AlphaFoldDB" id="A0A2T1APB9"/>
<keyword evidence="2" id="KW-0808">Transferase</keyword>
<name>A0A2T1APB9_TRISK</name>
<dbReference type="SUPFAM" id="SSF52821">
    <property type="entry name" value="Rhodanese/Cell cycle control phosphatase"/>
    <property type="match status" value="1"/>
</dbReference>
<dbReference type="InterPro" id="IPR036873">
    <property type="entry name" value="Rhodanese-like_dom_sf"/>
</dbReference>
<feature type="domain" description="Rhodanese" evidence="1">
    <location>
        <begin position="33"/>
        <end position="130"/>
    </location>
</feature>
<dbReference type="PANTHER" id="PTHR44086">
    <property type="entry name" value="THIOSULFATE SULFURTRANSFERASE RDL2, MITOCHONDRIAL-RELATED"/>
    <property type="match status" value="1"/>
</dbReference>
<protein>
    <submittedName>
        <fullName evidence="3">Rhodanese-like domain-containing protein</fullName>
    </submittedName>
    <submittedName>
        <fullName evidence="2">Rhodanese-related sulfurtransferase</fullName>
    </submittedName>
</protein>
<dbReference type="RefSeq" id="WP_106162189.1">
    <property type="nucleotide sequence ID" value="NZ_CP136704.1"/>
</dbReference>
<dbReference type="PANTHER" id="PTHR44086:SF13">
    <property type="entry name" value="THIOSULFATE SULFURTRANSFERASE PSPE"/>
    <property type="match status" value="1"/>
</dbReference>
<dbReference type="SMART" id="SM00450">
    <property type="entry name" value="RHOD"/>
    <property type="match status" value="1"/>
</dbReference>
<evidence type="ECO:0000313" key="2">
    <source>
        <dbReference type="EMBL" id="PRZ50461.1"/>
    </source>
</evidence>
<evidence type="ECO:0000313" key="4">
    <source>
        <dbReference type="Proteomes" id="UP000237718"/>
    </source>
</evidence>
<dbReference type="PROSITE" id="PS50206">
    <property type="entry name" value="RHODANESE_3"/>
    <property type="match status" value="1"/>
</dbReference>
<reference evidence="3 5" key="2">
    <citation type="submission" date="2023-10" db="EMBL/GenBank/DDBJ databases">
        <title>Eight complete genome sequences of bacteria isolated from laboratory stock of Giant Kelp gametophytes.</title>
        <authorList>
            <person name="Tolentino B."/>
            <person name="Nuzhdin S."/>
        </authorList>
    </citation>
    <scope>NUCLEOTIDE SEQUENCE [LARGE SCALE GENOMIC DNA]</scope>
    <source>
        <strain evidence="3 5">LC.270.F.C4</strain>
    </source>
</reference>
<dbReference type="GO" id="GO:0004792">
    <property type="term" value="F:thiosulfate-cyanide sulfurtransferase activity"/>
    <property type="evidence" value="ECO:0007669"/>
    <property type="project" value="TreeGrafter"/>
</dbReference>